<organism evidence="2 3">
    <name type="scientific">Hydrogenovibrio thermophilus</name>
    <dbReference type="NCBI Taxonomy" id="265883"/>
    <lineage>
        <taxon>Bacteria</taxon>
        <taxon>Pseudomonadati</taxon>
        <taxon>Pseudomonadota</taxon>
        <taxon>Gammaproteobacteria</taxon>
        <taxon>Thiotrichales</taxon>
        <taxon>Piscirickettsiaceae</taxon>
        <taxon>Hydrogenovibrio</taxon>
    </lineage>
</organism>
<evidence type="ECO:0000256" key="1">
    <source>
        <dbReference type="SAM" id="Phobius"/>
    </source>
</evidence>
<gene>
    <name evidence="2" type="ORF">EPV75_05070</name>
</gene>
<dbReference type="RefSeq" id="WP_128384671.1">
    <property type="nucleotide sequence ID" value="NZ_CP035033.1"/>
</dbReference>
<reference evidence="2 3" key="1">
    <citation type="journal article" date="2018" name="Environ. Microbiol.">
        <title>Genomes of ubiquitous marine and hypersaline Hydrogenovibrio, Thiomicrorhabdus and Thiomicrospira spp. encode a diversity of mechanisms to sustain chemolithoautotrophy in heterogeneous environments.</title>
        <authorList>
            <person name="Scott K.M."/>
            <person name="Williams J."/>
            <person name="Porter C.M.B."/>
            <person name="Russel S."/>
            <person name="Harmer T.L."/>
            <person name="Paul J.H."/>
            <person name="Antonen K.M."/>
            <person name="Bridges M.K."/>
            <person name="Camper G.J."/>
            <person name="Campla C.K."/>
            <person name="Casella L.G."/>
            <person name="Chase E."/>
            <person name="Conrad J.W."/>
            <person name="Cruz M.C."/>
            <person name="Dunlap D.S."/>
            <person name="Duran L."/>
            <person name="Fahsbender E.M."/>
            <person name="Goldsmith D.B."/>
            <person name="Keeley R.F."/>
            <person name="Kondoff M.R."/>
            <person name="Kussy B.I."/>
            <person name="Lane M.K."/>
            <person name="Lawler S."/>
            <person name="Leigh B.A."/>
            <person name="Lewis C."/>
            <person name="Lostal L.M."/>
            <person name="Marking D."/>
            <person name="Mancera P.A."/>
            <person name="McClenthan E.C."/>
            <person name="McIntyre E.A."/>
            <person name="Mine J.A."/>
            <person name="Modi S."/>
            <person name="Moore B.D."/>
            <person name="Morgan W.A."/>
            <person name="Nelson K.M."/>
            <person name="Nguyen K.N."/>
            <person name="Ogburn N."/>
            <person name="Parrino D.G."/>
            <person name="Pedapudi A.D."/>
            <person name="Pelham R.P."/>
            <person name="Preece A.M."/>
            <person name="Rampersad E.A."/>
            <person name="Richardson J.C."/>
            <person name="Rodgers C.M."/>
            <person name="Schaffer B.L."/>
            <person name="Sheridan N.E."/>
            <person name="Solone M.R."/>
            <person name="Staley Z.R."/>
            <person name="Tabuchi M."/>
            <person name="Waide R.J."/>
            <person name="Wanjugi P.W."/>
            <person name="Young S."/>
            <person name="Clum A."/>
            <person name="Daum C."/>
            <person name="Huntemann M."/>
            <person name="Ivanova N."/>
            <person name="Kyrpides N."/>
            <person name="Mikhailova N."/>
            <person name="Palaniappan K."/>
            <person name="Pillay M."/>
            <person name="Reddy T.B.K."/>
            <person name="Shapiro N."/>
            <person name="Stamatis D."/>
            <person name="Varghese N."/>
            <person name="Woyke T."/>
            <person name="Boden R."/>
            <person name="Freyermuth S.K."/>
            <person name="Kerfeld C.A."/>
        </authorList>
    </citation>
    <scope>NUCLEOTIDE SEQUENCE [LARGE SCALE GENOMIC DNA]</scope>
    <source>
        <strain evidence="2 3">JR-2</strain>
    </source>
</reference>
<dbReference type="AlphaFoldDB" id="A0A410H2D9"/>
<feature type="transmembrane region" description="Helical" evidence="1">
    <location>
        <begin position="12"/>
        <end position="44"/>
    </location>
</feature>
<dbReference type="Proteomes" id="UP000285478">
    <property type="component" value="Chromosome"/>
</dbReference>
<keyword evidence="3" id="KW-1185">Reference proteome</keyword>
<name>A0A410H2D9_9GAMM</name>
<dbReference type="KEGG" id="htr:EPV75_05070"/>
<dbReference type="EMBL" id="CP035033">
    <property type="protein sequence ID" value="QAB15085.1"/>
    <property type="molecule type" value="Genomic_DNA"/>
</dbReference>
<accession>A0A410H2D9</accession>
<proteinExistence type="predicted"/>
<keyword evidence="1" id="KW-0812">Transmembrane</keyword>
<evidence type="ECO:0000313" key="2">
    <source>
        <dbReference type="EMBL" id="QAB15085.1"/>
    </source>
</evidence>
<feature type="transmembrane region" description="Helical" evidence="1">
    <location>
        <begin position="56"/>
        <end position="77"/>
    </location>
</feature>
<sequence>MPAQKAKFTWHYYAMAFGVLMALLGMTLSAWGAVVSALGFSIISHPALPFKGLTRFIFLALFVVVYILGFPDASVVLEMMATDISKA</sequence>
<keyword evidence="1" id="KW-1133">Transmembrane helix</keyword>
<protein>
    <submittedName>
        <fullName evidence="2">Uncharacterized protein</fullName>
    </submittedName>
</protein>
<keyword evidence="1" id="KW-0472">Membrane</keyword>
<evidence type="ECO:0000313" key="3">
    <source>
        <dbReference type="Proteomes" id="UP000285478"/>
    </source>
</evidence>